<evidence type="ECO:0000256" key="1">
    <source>
        <dbReference type="SAM" id="MobiDB-lite"/>
    </source>
</evidence>
<evidence type="ECO:0000313" key="2">
    <source>
        <dbReference type="EMBL" id="KAK9304227.1"/>
    </source>
</evidence>
<reference evidence="2 3" key="1">
    <citation type="submission" date="2024-05" db="EMBL/GenBank/DDBJ databases">
        <title>The nuclear and mitochondrial genome assemblies of Tetragonisca angustula (Apidae: Meliponini), a tiny yet remarkable pollinator in the Neotropics.</title>
        <authorList>
            <person name="Ferrari R."/>
            <person name="Ricardo P.C."/>
            <person name="Dias F.C."/>
            <person name="Araujo N.S."/>
            <person name="Soares D.O."/>
            <person name="Zhou Q.-S."/>
            <person name="Zhu C.-D."/>
            <person name="Coutinho L."/>
            <person name="Airas M.C."/>
            <person name="Batista T.M."/>
        </authorList>
    </citation>
    <scope>NUCLEOTIDE SEQUENCE [LARGE SCALE GENOMIC DNA]</scope>
    <source>
        <strain evidence="2">ASF017062</strain>
        <tissue evidence="2">Abdomen</tissue>
    </source>
</reference>
<comment type="caution">
    <text evidence="2">The sequence shown here is derived from an EMBL/GenBank/DDBJ whole genome shotgun (WGS) entry which is preliminary data.</text>
</comment>
<feature type="region of interest" description="Disordered" evidence="1">
    <location>
        <begin position="1"/>
        <end position="101"/>
    </location>
</feature>
<dbReference type="AlphaFoldDB" id="A0AAW1A4Z4"/>
<dbReference type="Proteomes" id="UP001432146">
    <property type="component" value="Unassembled WGS sequence"/>
</dbReference>
<organism evidence="2 3">
    <name type="scientific">Tetragonisca angustula</name>
    <dbReference type="NCBI Taxonomy" id="166442"/>
    <lineage>
        <taxon>Eukaryota</taxon>
        <taxon>Metazoa</taxon>
        <taxon>Ecdysozoa</taxon>
        <taxon>Arthropoda</taxon>
        <taxon>Hexapoda</taxon>
        <taxon>Insecta</taxon>
        <taxon>Pterygota</taxon>
        <taxon>Neoptera</taxon>
        <taxon>Endopterygota</taxon>
        <taxon>Hymenoptera</taxon>
        <taxon>Apocrita</taxon>
        <taxon>Aculeata</taxon>
        <taxon>Apoidea</taxon>
        <taxon>Anthophila</taxon>
        <taxon>Apidae</taxon>
        <taxon>Tetragonisca</taxon>
    </lineage>
</organism>
<feature type="compositionally biased region" description="Basic and acidic residues" evidence="1">
    <location>
        <begin position="8"/>
        <end position="17"/>
    </location>
</feature>
<protein>
    <submittedName>
        <fullName evidence="2">Uncharacterized protein</fullName>
    </submittedName>
</protein>
<name>A0AAW1A4Z4_9HYME</name>
<sequence>MTIPPAPTERRKEEESGGVRPSDGGDEEVPSPHGIACMSVSTSPRLPSPPREHLANLPSTATSAEEEAGGAVKKGPRLGEGPRRLQKRKKRAASPSAASPV</sequence>
<accession>A0AAW1A4Z4</accession>
<proteinExistence type="predicted"/>
<evidence type="ECO:0000313" key="3">
    <source>
        <dbReference type="Proteomes" id="UP001432146"/>
    </source>
</evidence>
<gene>
    <name evidence="2" type="ORF">QLX08_004387</name>
</gene>
<keyword evidence="3" id="KW-1185">Reference proteome</keyword>
<dbReference type="EMBL" id="JAWNGG020000065">
    <property type="protein sequence ID" value="KAK9304227.1"/>
    <property type="molecule type" value="Genomic_DNA"/>
</dbReference>